<evidence type="ECO:0000256" key="1">
    <source>
        <dbReference type="SAM" id="Phobius"/>
    </source>
</evidence>
<keyword evidence="1" id="KW-1133">Transmembrane helix</keyword>
<evidence type="ECO:0000313" key="2">
    <source>
        <dbReference type="EMBL" id="KAA6396437.1"/>
    </source>
</evidence>
<reference evidence="2 3" key="1">
    <citation type="submission" date="2019-03" db="EMBL/GenBank/DDBJ databases">
        <title>Single cell metagenomics reveals metabolic interactions within the superorganism composed of flagellate Streblomastix strix and complex community of Bacteroidetes bacteria on its surface.</title>
        <authorList>
            <person name="Treitli S.C."/>
            <person name="Kolisko M."/>
            <person name="Husnik F."/>
            <person name="Keeling P."/>
            <person name="Hampl V."/>
        </authorList>
    </citation>
    <scope>NUCLEOTIDE SEQUENCE [LARGE SCALE GENOMIC DNA]</scope>
    <source>
        <strain evidence="2">ST1C</strain>
    </source>
</reference>
<organism evidence="2 3">
    <name type="scientific">Streblomastix strix</name>
    <dbReference type="NCBI Taxonomy" id="222440"/>
    <lineage>
        <taxon>Eukaryota</taxon>
        <taxon>Metamonada</taxon>
        <taxon>Preaxostyla</taxon>
        <taxon>Oxymonadida</taxon>
        <taxon>Streblomastigidae</taxon>
        <taxon>Streblomastix</taxon>
    </lineage>
</organism>
<gene>
    <name evidence="2" type="ORF">EZS28_008037</name>
</gene>
<dbReference type="AlphaFoldDB" id="A0A5J4WMY6"/>
<accession>A0A5J4WMY6</accession>
<sequence length="128" mass="15259">MIHTIHHALSSCWLGRRPGVRTKFDKAICLISSHFIVVITLIFFVHRMILSDNYDQHLRSDFVRTYCQLAKYENFTVVLPFEEYPNGFCMHKFSVCVRPWRFENVDQLQSSQTAFHYQANIIELRFQI</sequence>
<protein>
    <submittedName>
        <fullName evidence="2">Uncharacterized protein</fullName>
    </submittedName>
</protein>
<proteinExistence type="predicted"/>
<keyword evidence="1" id="KW-0472">Membrane</keyword>
<keyword evidence="1" id="KW-0812">Transmembrane</keyword>
<dbReference type="Proteomes" id="UP000324800">
    <property type="component" value="Unassembled WGS sequence"/>
</dbReference>
<name>A0A5J4WMY6_9EUKA</name>
<evidence type="ECO:0000313" key="3">
    <source>
        <dbReference type="Proteomes" id="UP000324800"/>
    </source>
</evidence>
<feature type="transmembrane region" description="Helical" evidence="1">
    <location>
        <begin position="27"/>
        <end position="50"/>
    </location>
</feature>
<comment type="caution">
    <text evidence="2">The sequence shown here is derived from an EMBL/GenBank/DDBJ whole genome shotgun (WGS) entry which is preliminary data.</text>
</comment>
<dbReference type="EMBL" id="SNRW01001428">
    <property type="protein sequence ID" value="KAA6396437.1"/>
    <property type="molecule type" value="Genomic_DNA"/>
</dbReference>